<dbReference type="AlphaFoldDB" id="A0A7T8KB83"/>
<organism evidence="1 2">
    <name type="scientific">Caligus rogercresseyi</name>
    <name type="common">Sea louse</name>
    <dbReference type="NCBI Taxonomy" id="217165"/>
    <lineage>
        <taxon>Eukaryota</taxon>
        <taxon>Metazoa</taxon>
        <taxon>Ecdysozoa</taxon>
        <taxon>Arthropoda</taxon>
        <taxon>Crustacea</taxon>
        <taxon>Multicrustacea</taxon>
        <taxon>Hexanauplia</taxon>
        <taxon>Copepoda</taxon>
        <taxon>Siphonostomatoida</taxon>
        <taxon>Caligidae</taxon>
        <taxon>Caligus</taxon>
    </lineage>
</organism>
<keyword evidence="2" id="KW-1185">Reference proteome</keyword>
<dbReference type="Proteomes" id="UP000595437">
    <property type="component" value="Chromosome 8"/>
</dbReference>
<protein>
    <submittedName>
        <fullName evidence="1">Uncharacterized protein</fullName>
    </submittedName>
</protein>
<gene>
    <name evidence="1" type="ORF">FKW44_013384</name>
</gene>
<reference evidence="2" key="1">
    <citation type="submission" date="2021-01" db="EMBL/GenBank/DDBJ databases">
        <title>Caligus Genome Assembly.</title>
        <authorList>
            <person name="Gallardo-Escarate C."/>
        </authorList>
    </citation>
    <scope>NUCLEOTIDE SEQUENCE [LARGE SCALE GENOMIC DNA]</scope>
</reference>
<evidence type="ECO:0000313" key="2">
    <source>
        <dbReference type="Proteomes" id="UP000595437"/>
    </source>
</evidence>
<evidence type="ECO:0000313" key="1">
    <source>
        <dbReference type="EMBL" id="QQP51895.1"/>
    </source>
</evidence>
<proteinExistence type="predicted"/>
<accession>A0A7T8KB83</accession>
<sequence length="70" mass="8041">MQLPHVRGEPYSGQATTNFMTRQNVSLNSTPDIEKAFPAQLVSFKAGFKENIEKSLLHDCYNWLKWIISL</sequence>
<dbReference type="EMBL" id="CP045897">
    <property type="protein sequence ID" value="QQP51895.1"/>
    <property type="molecule type" value="Genomic_DNA"/>
</dbReference>
<name>A0A7T8KB83_CALRO</name>